<evidence type="ECO:0008006" key="11">
    <source>
        <dbReference type="Google" id="ProtNLM"/>
    </source>
</evidence>
<evidence type="ECO:0000313" key="9">
    <source>
        <dbReference type="EMBL" id="OSX75326.1"/>
    </source>
</evidence>
<keyword evidence="4 8" id="KW-0812">Transmembrane</keyword>
<evidence type="ECO:0000256" key="3">
    <source>
        <dbReference type="ARBA" id="ARBA00022448"/>
    </source>
</evidence>
<dbReference type="Pfam" id="PF00860">
    <property type="entry name" value="Xan_ur_permease"/>
    <property type="match status" value="2"/>
</dbReference>
<keyword evidence="6 8" id="KW-0472">Membrane</keyword>
<feature type="transmembrane region" description="Helical" evidence="8">
    <location>
        <begin position="448"/>
        <end position="469"/>
    </location>
</feature>
<feature type="transmembrane region" description="Helical" evidence="8">
    <location>
        <begin position="507"/>
        <end position="526"/>
    </location>
</feature>
<dbReference type="AlphaFoldDB" id="A0A1X6P3H3"/>
<feature type="compositionally biased region" description="Pro residues" evidence="7">
    <location>
        <begin position="14"/>
        <end position="23"/>
    </location>
</feature>
<evidence type="ECO:0000256" key="1">
    <source>
        <dbReference type="ARBA" id="ARBA00004141"/>
    </source>
</evidence>
<feature type="transmembrane region" description="Helical" evidence="8">
    <location>
        <begin position="546"/>
        <end position="568"/>
    </location>
</feature>
<feature type="transmembrane region" description="Helical" evidence="8">
    <location>
        <begin position="294"/>
        <end position="314"/>
    </location>
</feature>
<sequence>MARDAQATVDGDSLPPPRAPPPPPLRLRAASAAAAARTTLTTRDGWLGSYDYRALCVPRLPCLTGAGAPPPRFALNEPLPIVVGALVGLQHALAMFGAVTALPLILSGAGAGHLHLEPAFRAYMVSASLIISGLMSVIQIKRFRLGRSRYTIGSGLISLSGPSFTFLPIAEAAIAAAYADGTCPPAGADGLLAPCPDAFGRYLGTVAVGSVLEIALSFLPPRAIQRLFPPLVSGVTVFLIGAALIGAGMSYWAGGAGPCMAYRLAGGEAGGGLPAFAECPSVFAAAATHPWGDAAWLGLGGVVFGALLVLEVVGSPFLRSAQILLALGVGFGVAAATGHVGAESIADAPVVTFLWARTFKLGFYAPALLPILIASIVTMVESVGDITASCSLSGVATSGPEYESRIQGGILADGVNSIIATLMTGNPTTTFSENNGVIAITRCANRTAGYWACFWLVLSGVLGKVGGVFVAIPDAVIGGMTTFLFANVAVSGVRILATLGWDRRDRFIVSASLALGLGVSLVPRWFSYVFTYDGDSDALRGLLDAVEITVGTGYCVGSFLAMALNLLLPVEAEGGRRRRGASETAHRRARTCRPGAQREVRGRWRLCQQWARGGGCGLRGRRTVARGGRAARVRRRWGVAADRWRRKGGARERMVVPKITIRISLCLIVDIRVWRLRALQSLCVFMAGVRHKSSTLFQSEIARDRGPEALGAIHLSSMLSK</sequence>
<dbReference type="OrthoDB" id="1641903at2759"/>
<feature type="transmembrane region" description="Helical" evidence="8">
    <location>
        <begin position="231"/>
        <end position="253"/>
    </location>
</feature>
<evidence type="ECO:0000256" key="2">
    <source>
        <dbReference type="ARBA" id="ARBA00008821"/>
    </source>
</evidence>
<dbReference type="PROSITE" id="PS01116">
    <property type="entry name" value="XANTH_URACIL_PERMASE"/>
    <property type="match status" value="1"/>
</dbReference>
<evidence type="ECO:0000256" key="5">
    <source>
        <dbReference type="ARBA" id="ARBA00022989"/>
    </source>
</evidence>
<dbReference type="InterPro" id="IPR006043">
    <property type="entry name" value="NCS2"/>
</dbReference>
<feature type="transmembrane region" description="Helical" evidence="8">
    <location>
        <begin position="361"/>
        <end position="380"/>
    </location>
</feature>
<feature type="transmembrane region" description="Helical" evidence="8">
    <location>
        <begin position="150"/>
        <end position="179"/>
    </location>
</feature>
<protein>
    <recommendedName>
        <fullName evidence="11">Purine permease</fullName>
    </recommendedName>
</protein>
<organism evidence="9 10">
    <name type="scientific">Porphyra umbilicalis</name>
    <name type="common">Purple laver</name>
    <name type="synonym">Red alga</name>
    <dbReference type="NCBI Taxonomy" id="2786"/>
    <lineage>
        <taxon>Eukaryota</taxon>
        <taxon>Rhodophyta</taxon>
        <taxon>Bangiophyceae</taxon>
        <taxon>Bangiales</taxon>
        <taxon>Bangiaceae</taxon>
        <taxon>Porphyra</taxon>
    </lineage>
</organism>
<feature type="transmembrane region" description="Helical" evidence="8">
    <location>
        <begin position="118"/>
        <end position="138"/>
    </location>
</feature>
<feature type="region of interest" description="Disordered" evidence="7">
    <location>
        <begin position="1"/>
        <end position="23"/>
    </location>
</feature>
<evidence type="ECO:0000256" key="8">
    <source>
        <dbReference type="SAM" id="Phobius"/>
    </source>
</evidence>
<gene>
    <name evidence="9" type="ORF">BU14_0240s0004</name>
</gene>
<dbReference type="PANTHER" id="PTHR42810">
    <property type="entry name" value="PURINE PERMEASE C1399.01C-RELATED"/>
    <property type="match status" value="1"/>
</dbReference>
<evidence type="ECO:0000256" key="7">
    <source>
        <dbReference type="SAM" id="MobiDB-lite"/>
    </source>
</evidence>
<proteinExistence type="inferred from homology"/>
<feature type="transmembrane region" description="Helical" evidence="8">
    <location>
        <begin position="475"/>
        <end position="495"/>
    </location>
</feature>
<evidence type="ECO:0000313" key="10">
    <source>
        <dbReference type="Proteomes" id="UP000218209"/>
    </source>
</evidence>
<dbReference type="NCBIfam" id="TIGR00801">
    <property type="entry name" value="ncs2"/>
    <property type="match status" value="1"/>
</dbReference>
<keyword evidence="5 8" id="KW-1133">Transmembrane helix</keyword>
<dbReference type="GO" id="GO:0042907">
    <property type="term" value="F:xanthine transmembrane transporter activity"/>
    <property type="evidence" value="ECO:0007669"/>
    <property type="project" value="TreeGrafter"/>
</dbReference>
<reference evidence="9 10" key="1">
    <citation type="submission" date="2017-03" db="EMBL/GenBank/DDBJ databases">
        <title>WGS assembly of Porphyra umbilicalis.</title>
        <authorList>
            <person name="Brawley S.H."/>
            <person name="Blouin N.A."/>
            <person name="Ficko-Blean E."/>
            <person name="Wheeler G.L."/>
            <person name="Lohr M."/>
            <person name="Goodson H.V."/>
            <person name="Jenkins J.W."/>
            <person name="Blaby-Haas C.E."/>
            <person name="Helliwell K.E."/>
            <person name="Chan C."/>
            <person name="Marriage T."/>
            <person name="Bhattacharya D."/>
            <person name="Klein A.S."/>
            <person name="Badis Y."/>
            <person name="Brodie J."/>
            <person name="Cao Y."/>
            <person name="Collen J."/>
            <person name="Dittami S.M."/>
            <person name="Gachon C.M."/>
            <person name="Green B.R."/>
            <person name="Karpowicz S."/>
            <person name="Kim J.W."/>
            <person name="Kudahl U."/>
            <person name="Lin S."/>
            <person name="Michel G."/>
            <person name="Mittag M."/>
            <person name="Olson B.J."/>
            <person name="Pangilinan J."/>
            <person name="Peng Y."/>
            <person name="Qiu H."/>
            <person name="Shu S."/>
            <person name="Singer J.T."/>
            <person name="Smith A.G."/>
            <person name="Sprecher B.N."/>
            <person name="Wagner V."/>
            <person name="Wang W."/>
            <person name="Wang Z.-Y."/>
            <person name="Yan J."/>
            <person name="Yarish C."/>
            <person name="Zoeuner-Riek S."/>
            <person name="Zhuang Y."/>
            <person name="Zou Y."/>
            <person name="Lindquist E.A."/>
            <person name="Grimwood J."/>
            <person name="Barry K."/>
            <person name="Rokhsar D.S."/>
            <person name="Schmutz J."/>
            <person name="Stiller J.W."/>
            <person name="Grossman A.R."/>
            <person name="Prochnik S.E."/>
        </authorList>
    </citation>
    <scope>NUCLEOTIDE SEQUENCE [LARGE SCALE GENOMIC DNA]</scope>
    <source>
        <strain evidence="9">4086291</strain>
    </source>
</reference>
<accession>A0A1X6P3H3</accession>
<dbReference type="GO" id="GO:0005886">
    <property type="term" value="C:plasma membrane"/>
    <property type="evidence" value="ECO:0007669"/>
    <property type="project" value="TreeGrafter"/>
</dbReference>
<keyword evidence="10" id="KW-1185">Reference proteome</keyword>
<feature type="transmembrane region" description="Helical" evidence="8">
    <location>
        <begin position="199"/>
        <end position="219"/>
    </location>
</feature>
<feature type="transmembrane region" description="Helical" evidence="8">
    <location>
        <begin position="81"/>
        <end position="106"/>
    </location>
</feature>
<dbReference type="EMBL" id="KV918907">
    <property type="protein sequence ID" value="OSX75326.1"/>
    <property type="molecule type" value="Genomic_DNA"/>
</dbReference>
<keyword evidence="3" id="KW-0813">Transport</keyword>
<dbReference type="Proteomes" id="UP000218209">
    <property type="component" value="Unassembled WGS sequence"/>
</dbReference>
<dbReference type="PANTHER" id="PTHR42810:SF2">
    <property type="entry name" value="PURINE PERMEASE C1399.01C-RELATED"/>
    <property type="match status" value="1"/>
</dbReference>
<evidence type="ECO:0000256" key="6">
    <source>
        <dbReference type="ARBA" id="ARBA00023136"/>
    </source>
</evidence>
<evidence type="ECO:0000256" key="4">
    <source>
        <dbReference type="ARBA" id="ARBA00022692"/>
    </source>
</evidence>
<comment type="similarity">
    <text evidence="2">Belongs to the nucleobase:cation symporter-2 (NCS2) (TC 2.A.40) family.</text>
</comment>
<dbReference type="InterPro" id="IPR006042">
    <property type="entry name" value="Xan_ur_permease"/>
</dbReference>
<name>A0A1X6P3H3_PORUM</name>
<feature type="transmembrane region" description="Helical" evidence="8">
    <location>
        <begin position="321"/>
        <end position="341"/>
    </location>
</feature>
<comment type="subcellular location">
    <subcellularLocation>
        <location evidence="1">Membrane</location>
        <topology evidence="1">Multi-pass membrane protein</topology>
    </subcellularLocation>
</comment>